<sequence length="431" mass="48799">MNYFDPLQDEQRKRDDEHYQQLKKRLHRYLIKTVEAENALIDSWSKDQLRHYITGKIGHFVADQRLAVNRRDGELLTDEMIDELRGFGPIQQLIEDDEISDILVNGPRDIYVERQGKLSKTALRFIDNDHVMRVIHRILAPLGRRVDETVPLVDARLPDGGRVNAIIPPLSLCGPCISIRKFRRLPLAAGDLLTYRTWDEAIQEFLRQAVNNRCNILVTGGSGAGKTTLLNVLANFIAKDERIVTIEDAAELSLNHPHVVSLETRPPNLEGQGEITTRMLVRNALRMRPERIIVGEVRGEEMLDMLQAMNTGHDGSMGTLHANSPRDALNRLEMLAGFAGYRGSEHTLRQQVAAAIDLIVQVGRLANGERKVLQVQEVTGVADQNYLLQELFHFDQKLRSFQQLAIKPHNRKLQQPEKKAAAPGFAGYFTP</sequence>
<dbReference type="KEGG" id="dak:DaAHT2_0772"/>
<dbReference type="EMBL" id="CP001940">
    <property type="protein sequence ID" value="ADH85476.1"/>
    <property type="molecule type" value="Genomic_DNA"/>
</dbReference>
<dbReference type="HOGENOM" id="CLU_005379_4_1_7"/>
<dbReference type="PANTHER" id="PTHR30486">
    <property type="entry name" value="TWITCHING MOTILITY PROTEIN PILT"/>
    <property type="match status" value="1"/>
</dbReference>
<evidence type="ECO:0000256" key="1">
    <source>
        <dbReference type="ARBA" id="ARBA00006611"/>
    </source>
</evidence>
<dbReference type="OrthoDB" id="9810761at2"/>
<dbReference type="SUPFAM" id="SSF52540">
    <property type="entry name" value="P-loop containing nucleoside triphosphate hydrolases"/>
    <property type="match status" value="1"/>
</dbReference>
<comment type="similarity">
    <text evidence="1">Belongs to the GSP E family.</text>
</comment>
<dbReference type="eggNOG" id="COG4962">
    <property type="taxonomic scope" value="Bacteria"/>
</dbReference>
<evidence type="ECO:0000313" key="4">
    <source>
        <dbReference type="Proteomes" id="UP000001508"/>
    </source>
</evidence>
<dbReference type="CDD" id="cd01130">
    <property type="entry name" value="VirB11-like_ATPase"/>
    <property type="match status" value="1"/>
</dbReference>
<dbReference type="RefSeq" id="WP_013163006.1">
    <property type="nucleotide sequence ID" value="NC_014216.1"/>
</dbReference>
<evidence type="ECO:0000313" key="3">
    <source>
        <dbReference type="EMBL" id="ADH85476.1"/>
    </source>
</evidence>
<evidence type="ECO:0000259" key="2">
    <source>
        <dbReference type="Pfam" id="PF00437"/>
    </source>
</evidence>
<dbReference type="InterPro" id="IPR027417">
    <property type="entry name" value="P-loop_NTPase"/>
</dbReference>
<feature type="domain" description="Bacterial type II secretion system protein E" evidence="2">
    <location>
        <begin position="85"/>
        <end position="362"/>
    </location>
</feature>
<dbReference type="Gene3D" id="3.40.50.300">
    <property type="entry name" value="P-loop containing nucleotide triphosphate hydrolases"/>
    <property type="match status" value="1"/>
</dbReference>
<dbReference type="InterPro" id="IPR001482">
    <property type="entry name" value="T2SS/T4SS_dom"/>
</dbReference>
<gene>
    <name evidence="3" type="ordered locus">DaAHT2_0772</name>
</gene>
<keyword evidence="4" id="KW-1185">Reference proteome</keyword>
<dbReference type="STRING" id="589865.DaAHT2_0772"/>
<reference evidence="4" key="1">
    <citation type="submission" date="2010-02" db="EMBL/GenBank/DDBJ databases">
        <title>Complete sequence of Desulfurivibrio alkaliphilus AHT2.</title>
        <authorList>
            <consortium name="US DOE Joint Genome Institute"/>
            <person name="Pitluck S."/>
            <person name="Chertkov O."/>
            <person name="Detter J.C."/>
            <person name="Han C."/>
            <person name="Tapia R."/>
            <person name="Larimer F."/>
            <person name="Land M."/>
            <person name="Hauser L."/>
            <person name="Kyrpides N."/>
            <person name="Mikhailova N."/>
            <person name="Sorokin D.Y."/>
            <person name="Muyzer G."/>
            <person name="Woyke T."/>
        </authorList>
    </citation>
    <scope>NUCLEOTIDE SEQUENCE [LARGE SCALE GENOMIC DNA]</scope>
    <source>
        <strain evidence="4">DSM 19089 / UNIQEM U267 / AHT2</strain>
    </source>
</reference>
<dbReference type="Pfam" id="PF00437">
    <property type="entry name" value="T2SSE"/>
    <property type="match status" value="1"/>
</dbReference>
<protein>
    <submittedName>
        <fullName evidence="3">Type II secretion system protein E</fullName>
    </submittedName>
</protein>
<dbReference type="PANTHER" id="PTHR30486:SF15">
    <property type="entry name" value="TYPE II_IV SECRETION SYSTEM ATPASE"/>
    <property type="match status" value="1"/>
</dbReference>
<dbReference type="AlphaFoldDB" id="D6Z1Q1"/>
<accession>D6Z1Q1</accession>
<proteinExistence type="inferred from homology"/>
<organism evidence="3 4">
    <name type="scientific">Desulfurivibrio alkaliphilus (strain DSM 19089 / UNIQEM U267 / AHT2)</name>
    <dbReference type="NCBI Taxonomy" id="589865"/>
    <lineage>
        <taxon>Bacteria</taxon>
        <taxon>Pseudomonadati</taxon>
        <taxon>Thermodesulfobacteriota</taxon>
        <taxon>Desulfobulbia</taxon>
        <taxon>Desulfobulbales</taxon>
        <taxon>Desulfobulbaceae</taxon>
        <taxon>Desulfurivibrio</taxon>
    </lineage>
</organism>
<dbReference type="GO" id="GO:0016887">
    <property type="term" value="F:ATP hydrolysis activity"/>
    <property type="evidence" value="ECO:0007669"/>
    <property type="project" value="InterPro"/>
</dbReference>
<dbReference type="InParanoid" id="D6Z1Q1"/>
<dbReference type="Proteomes" id="UP000001508">
    <property type="component" value="Chromosome"/>
</dbReference>
<name>D6Z1Q1_DESAT</name>
<dbReference type="InterPro" id="IPR050921">
    <property type="entry name" value="T4SS_GSP_E_ATPase"/>
</dbReference>
<dbReference type="Gene3D" id="3.30.450.380">
    <property type="match status" value="1"/>
</dbReference>